<feature type="transmembrane region" description="Helical" evidence="1">
    <location>
        <begin position="49"/>
        <end position="68"/>
    </location>
</feature>
<evidence type="ECO:0008006" key="4">
    <source>
        <dbReference type="Google" id="ProtNLM"/>
    </source>
</evidence>
<organism evidence="2 3">
    <name type="scientific">Paramecium sonneborni</name>
    <dbReference type="NCBI Taxonomy" id="65129"/>
    <lineage>
        <taxon>Eukaryota</taxon>
        <taxon>Sar</taxon>
        <taxon>Alveolata</taxon>
        <taxon>Ciliophora</taxon>
        <taxon>Intramacronucleata</taxon>
        <taxon>Oligohymenophorea</taxon>
        <taxon>Peniculida</taxon>
        <taxon>Parameciidae</taxon>
        <taxon>Paramecium</taxon>
    </lineage>
</organism>
<comment type="caution">
    <text evidence="2">The sequence shown here is derived from an EMBL/GenBank/DDBJ whole genome shotgun (WGS) entry which is preliminary data.</text>
</comment>
<keyword evidence="1" id="KW-0812">Transmembrane</keyword>
<evidence type="ECO:0000313" key="2">
    <source>
        <dbReference type="EMBL" id="CAD8127777.1"/>
    </source>
</evidence>
<evidence type="ECO:0000256" key="1">
    <source>
        <dbReference type="SAM" id="Phobius"/>
    </source>
</evidence>
<keyword evidence="1" id="KW-0472">Membrane</keyword>
<dbReference type="AlphaFoldDB" id="A0A8S1RK22"/>
<reference evidence="2" key="1">
    <citation type="submission" date="2021-01" db="EMBL/GenBank/DDBJ databases">
        <authorList>
            <consortium name="Genoscope - CEA"/>
            <person name="William W."/>
        </authorList>
    </citation>
    <scope>NUCLEOTIDE SEQUENCE</scope>
</reference>
<accession>A0A8S1RK22</accession>
<name>A0A8S1RK22_9CILI</name>
<evidence type="ECO:0000313" key="3">
    <source>
        <dbReference type="Proteomes" id="UP000692954"/>
    </source>
</evidence>
<keyword evidence="1" id="KW-1133">Transmembrane helix</keyword>
<dbReference type="EMBL" id="CAJJDN010000179">
    <property type="protein sequence ID" value="CAD8127777.1"/>
    <property type="molecule type" value="Genomic_DNA"/>
</dbReference>
<protein>
    <recommendedName>
        <fullName evidence="4">Transmembrane protein</fullName>
    </recommendedName>
</protein>
<dbReference type="Proteomes" id="UP000692954">
    <property type="component" value="Unassembled WGS sequence"/>
</dbReference>
<sequence>MKIINKEDFQSSFRNQCANNQLLVQAEKALSGQYLFLNKFQGGSFSEKLAITLFFVGLQFIKFTLVVYNTNYLNPISHIFLQKQQNSGLELIGQFL</sequence>
<gene>
    <name evidence="2" type="ORF">PSON_ATCC_30995.1.T1790103</name>
</gene>
<proteinExistence type="predicted"/>
<keyword evidence="3" id="KW-1185">Reference proteome</keyword>